<protein>
    <submittedName>
        <fullName evidence="12">Magnesium and cobalt efflux protein CorC</fullName>
    </submittedName>
</protein>
<evidence type="ECO:0000256" key="3">
    <source>
        <dbReference type="ARBA" id="ARBA00022692"/>
    </source>
</evidence>
<keyword evidence="2" id="KW-1003">Cell membrane</keyword>
<dbReference type="InterPro" id="IPR002550">
    <property type="entry name" value="CNNM"/>
</dbReference>
<dbReference type="InterPro" id="IPR046342">
    <property type="entry name" value="CBS_dom_sf"/>
</dbReference>
<feature type="domain" description="CBS" evidence="10">
    <location>
        <begin position="286"/>
        <end position="343"/>
    </location>
</feature>
<evidence type="ECO:0000256" key="6">
    <source>
        <dbReference type="ARBA" id="ARBA00023136"/>
    </source>
</evidence>
<dbReference type="InterPro" id="IPR051676">
    <property type="entry name" value="UPF0053_domain"/>
</dbReference>
<dbReference type="GO" id="GO:0005886">
    <property type="term" value="C:plasma membrane"/>
    <property type="evidence" value="ECO:0007669"/>
    <property type="project" value="UniProtKB-SubCell"/>
</dbReference>
<dbReference type="Proteomes" id="UP000214646">
    <property type="component" value="Unassembled WGS sequence"/>
</dbReference>
<feature type="region of interest" description="Disordered" evidence="9">
    <location>
        <begin position="347"/>
        <end position="387"/>
    </location>
</feature>
<name>A0A225E2W9_9BACT</name>
<dbReference type="SUPFAM" id="SSF54631">
    <property type="entry name" value="CBS-domain pair"/>
    <property type="match status" value="1"/>
</dbReference>
<reference evidence="13" key="1">
    <citation type="submission" date="2017-06" db="EMBL/GenBank/DDBJ databases">
        <title>Genome analysis of Fimbriiglobus ruber SP5, the first member of the order Planctomycetales with confirmed chitinolytic capability.</title>
        <authorList>
            <person name="Ravin N.V."/>
            <person name="Rakitin A.L."/>
            <person name="Ivanova A.A."/>
            <person name="Beletsky A.V."/>
            <person name="Kulichevskaya I.S."/>
            <person name="Mardanov A.V."/>
            <person name="Dedysh S.N."/>
        </authorList>
    </citation>
    <scope>NUCLEOTIDE SEQUENCE [LARGE SCALE GENOMIC DNA]</scope>
    <source>
        <strain evidence="13">SP5</strain>
    </source>
</reference>
<dbReference type="InterPro" id="IPR000644">
    <property type="entry name" value="CBS_dom"/>
</dbReference>
<evidence type="ECO:0000313" key="12">
    <source>
        <dbReference type="EMBL" id="OWK44426.1"/>
    </source>
</evidence>
<evidence type="ECO:0000256" key="7">
    <source>
        <dbReference type="PROSITE-ProRule" id="PRU00703"/>
    </source>
</evidence>
<dbReference type="PROSITE" id="PS51846">
    <property type="entry name" value="CNNM"/>
    <property type="match status" value="1"/>
</dbReference>
<proteinExistence type="predicted"/>
<evidence type="ECO:0000256" key="9">
    <source>
        <dbReference type="SAM" id="MobiDB-lite"/>
    </source>
</evidence>
<organism evidence="12 13">
    <name type="scientific">Fimbriiglobus ruber</name>
    <dbReference type="NCBI Taxonomy" id="1908690"/>
    <lineage>
        <taxon>Bacteria</taxon>
        <taxon>Pseudomonadati</taxon>
        <taxon>Planctomycetota</taxon>
        <taxon>Planctomycetia</taxon>
        <taxon>Gemmatales</taxon>
        <taxon>Gemmataceae</taxon>
        <taxon>Fimbriiglobus</taxon>
    </lineage>
</organism>
<dbReference type="Pfam" id="PF00571">
    <property type="entry name" value="CBS"/>
    <property type="match status" value="1"/>
</dbReference>
<evidence type="ECO:0000256" key="2">
    <source>
        <dbReference type="ARBA" id="ARBA00022475"/>
    </source>
</evidence>
<feature type="compositionally biased region" description="Basic residues" evidence="9">
    <location>
        <begin position="350"/>
        <end position="359"/>
    </location>
</feature>
<gene>
    <name evidence="12" type="ORF">FRUB_02358</name>
</gene>
<evidence type="ECO:0000256" key="1">
    <source>
        <dbReference type="ARBA" id="ARBA00004651"/>
    </source>
</evidence>
<keyword evidence="3 8" id="KW-0812">Transmembrane</keyword>
<accession>A0A225E2W9</accession>
<evidence type="ECO:0000256" key="4">
    <source>
        <dbReference type="ARBA" id="ARBA00022737"/>
    </source>
</evidence>
<dbReference type="AlphaFoldDB" id="A0A225E2W9"/>
<feature type="domain" description="CNNM transmembrane" evidence="11">
    <location>
        <begin position="1"/>
        <end position="203"/>
    </location>
</feature>
<keyword evidence="13" id="KW-1185">Reference proteome</keyword>
<dbReference type="PANTHER" id="PTHR43099:SF5">
    <property type="entry name" value="HLYC_CORC FAMILY TRANSPORTER"/>
    <property type="match status" value="1"/>
</dbReference>
<keyword evidence="4" id="KW-0677">Repeat</keyword>
<keyword evidence="5 8" id="KW-1133">Transmembrane helix</keyword>
<dbReference type="InterPro" id="IPR044751">
    <property type="entry name" value="Ion_transp-like_CBS"/>
</dbReference>
<evidence type="ECO:0000259" key="10">
    <source>
        <dbReference type="PROSITE" id="PS51371"/>
    </source>
</evidence>
<evidence type="ECO:0000256" key="5">
    <source>
        <dbReference type="ARBA" id="ARBA00022989"/>
    </source>
</evidence>
<dbReference type="Pfam" id="PF01595">
    <property type="entry name" value="CNNM"/>
    <property type="match status" value="1"/>
</dbReference>
<keyword evidence="7" id="KW-0129">CBS domain</keyword>
<dbReference type="PROSITE" id="PS51371">
    <property type="entry name" value="CBS"/>
    <property type="match status" value="1"/>
</dbReference>
<evidence type="ECO:0000256" key="8">
    <source>
        <dbReference type="PROSITE-ProRule" id="PRU01193"/>
    </source>
</evidence>
<dbReference type="CDD" id="cd04590">
    <property type="entry name" value="CBS_pair_CorC_HlyC_assoc"/>
    <property type="match status" value="1"/>
</dbReference>
<dbReference type="EMBL" id="NIDE01000003">
    <property type="protein sequence ID" value="OWK44426.1"/>
    <property type="molecule type" value="Genomic_DNA"/>
</dbReference>
<comment type="subcellular location">
    <subcellularLocation>
        <location evidence="1">Cell membrane</location>
        <topology evidence="1">Multi-pass membrane protein</topology>
    </subcellularLocation>
</comment>
<dbReference type="PANTHER" id="PTHR43099">
    <property type="entry name" value="UPF0053 PROTEIN YRKA"/>
    <property type="match status" value="1"/>
</dbReference>
<dbReference type="Gene3D" id="3.10.580.10">
    <property type="entry name" value="CBS-domain"/>
    <property type="match status" value="1"/>
</dbReference>
<evidence type="ECO:0000313" key="13">
    <source>
        <dbReference type="Proteomes" id="UP000214646"/>
    </source>
</evidence>
<sequence>MELLGLALIPVLIAVNGFFVSAEFALVSVRRTRVEELVNQGLPRARALMEAIDHLDRSVAAAQLGITLASLALGLASEPSLAYMIEPLFANVPGEWQGAVKHSVSVALTLAIITYLHVVFGEQMPKIAALQAAERIALWVAGPTNTFAKATGPLIRLMNGTSTLFLRWAGYRPMTQHEDAHSVDELRLLIEDTEEAGLIDSEAAGYVRNVFSLSNKKVRDIMVPWEKVMALELTTPSDQILQAVRDGAHTRMPVYQSVPSNIVGVVNTKDLFFLFSLRGIVNLDDAQYPAQFLDADDAVSNALRLFRKTKHPMAVVRDADKAVIGILTLEDVLEEIVGDIEDEQDDPNRRRALLAKTRRGFPGWPPRPGGRLGDRGSNPNPRTGPRG</sequence>
<comment type="caution">
    <text evidence="12">The sequence shown here is derived from an EMBL/GenBank/DDBJ whole genome shotgun (WGS) entry which is preliminary data.</text>
</comment>
<keyword evidence="6 8" id="KW-0472">Membrane</keyword>
<evidence type="ECO:0000259" key="11">
    <source>
        <dbReference type="PROSITE" id="PS51846"/>
    </source>
</evidence>